<name>A0ABR8EMP3_9CYAN</name>
<organism evidence="2 3">
    <name type="scientific">Planktothricoides raciborskii FACHB-1370</name>
    <dbReference type="NCBI Taxonomy" id="2949576"/>
    <lineage>
        <taxon>Bacteria</taxon>
        <taxon>Bacillati</taxon>
        <taxon>Cyanobacteriota</taxon>
        <taxon>Cyanophyceae</taxon>
        <taxon>Oscillatoriophycideae</taxon>
        <taxon>Oscillatoriales</taxon>
        <taxon>Oscillatoriaceae</taxon>
        <taxon>Planktothricoides</taxon>
    </lineage>
</organism>
<feature type="domain" description="GMT-like wHTH" evidence="1">
    <location>
        <begin position="289"/>
        <end position="348"/>
    </location>
</feature>
<dbReference type="InterPro" id="IPR031009">
    <property type="entry name" value="Tcm_partner"/>
</dbReference>
<dbReference type="NCBIfam" id="TIGR04474">
    <property type="entry name" value="tcm_partner"/>
    <property type="match status" value="1"/>
</dbReference>
<protein>
    <submittedName>
        <fullName evidence="2">Three-Cys-motif partner protein TcmP</fullName>
    </submittedName>
</protein>
<dbReference type="Pfam" id="PF22560">
    <property type="entry name" value="GMT-wHTH"/>
    <property type="match status" value="1"/>
</dbReference>
<gene>
    <name evidence="2" type="primary">tcmP</name>
    <name evidence="2" type="ORF">H6G72_24235</name>
</gene>
<accession>A0ABR8EMP3</accession>
<dbReference type="Proteomes" id="UP000641954">
    <property type="component" value="Unassembled WGS sequence"/>
</dbReference>
<dbReference type="EMBL" id="JACJSK010000050">
    <property type="protein sequence ID" value="MBD2546886.1"/>
    <property type="molecule type" value="Genomic_DNA"/>
</dbReference>
<keyword evidence="3" id="KW-1185">Reference proteome</keyword>
<comment type="caution">
    <text evidence="2">The sequence shown here is derived from an EMBL/GenBank/DDBJ whole genome shotgun (WGS) entry which is preliminary data.</text>
</comment>
<sequence>MSNRDFFTESREQSLVKTEIVTKYFGAWAKVIITQAKKRNNNIAYVDLFSGPGRYEDGSQSTPLRILERAIADPDMQQMLITIFNDIKSNHTQSLQEAIASLDGINTLTHKPRVLNKEVGSEIISVFKQIRCPILSFIDPWGYKGLSLQLISSAIAGWGCDCIFFFNYNRVNPALRNPLVEKHINDLFGKDQADLLREEVVNLPPDERESRIVQAIGDALKKAGGSYFQDFCFKNEDKDRTSHYLIFVSKNDRGHKIMRDIMARYSSTMIQGVPSFKYDEKPVQLSILDSQPLDNLEDMLLDEFAGKTMTMLEVYEQHYVGKRYIKTNYKEALKNLESQGKITVDPPASKRRKNKGQTTFADDVKVIFPPK</sequence>
<evidence type="ECO:0000313" key="3">
    <source>
        <dbReference type="Proteomes" id="UP000641954"/>
    </source>
</evidence>
<dbReference type="InterPro" id="IPR054339">
    <property type="entry name" value="GMT_wHTH"/>
</dbReference>
<proteinExistence type="predicted"/>
<reference evidence="2 3" key="1">
    <citation type="journal article" date="2020" name="ISME J.">
        <title>Comparative genomics reveals insights into cyanobacterial evolution and habitat adaptation.</title>
        <authorList>
            <person name="Chen M.Y."/>
            <person name="Teng W.K."/>
            <person name="Zhao L."/>
            <person name="Hu C.X."/>
            <person name="Zhou Y.K."/>
            <person name="Han B.P."/>
            <person name="Song L.R."/>
            <person name="Shu W.S."/>
        </authorList>
    </citation>
    <scope>NUCLEOTIDE SEQUENCE [LARGE SCALE GENOMIC DNA]</scope>
    <source>
        <strain evidence="2 3">FACHB-1370</strain>
    </source>
</reference>
<evidence type="ECO:0000313" key="2">
    <source>
        <dbReference type="EMBL" id="MBD2546886.1"/>
    </source>
</evidence>
<evidence type="ECO:0000259" key="1">
    <source>
        <dbReference type="Pfam" id="PF22560"/>
    </source>
</evidence>